<proteinExistence type="predicted"/>
<accession>A0A0F9PGJ1</accession>
<evidence type="ECO:0000313" key="1">
    <source>
        <dbReference type="EMBL" id="KKN30940.1"/>
    </source>
</evidence>
<name>A0A0F9PGJ1_9ZZZZ</name>
<reference evidence="1" key="1">
    <citation type="journal article" date="2015" name="Nature">
        <title>Complex archaea that bridge the gap between prokaryotes and eukaryotes.</title>
        <authorList>
            <person name="Spang A."/>
            <person name="Saw J.H."/>
            <person name="Jorgensen S.L."/>
            <person name="Zaremba-Niedzwiedzka K."/>
            <person name="Martijn J."/>
            <person name="Lind A.E."/>
            <person name="van Eijk R."/>
            <person name="Schleper C."/>
            <person name="Guy L."/>
            <person name="Ettema T.J."/>
        </authorList>
    </citation>
    <scope>NUCLEOTIDE SEQUENCE</scope>
</reference>
<sequence>MNPNQDIIDIIRLNKLEEMNQESTQAEEDREINAKLINRKRRDLIHKVGLQLTPEQVEESKKQEKAFFIEALKEE</sequence>
<dbReference type="AlphaFoldDB" id="A0A0F9PGJ1"/>
<comment type="caution">
    <text evidence="1">The sequence shown here is derived from an EMBL/GenBank/DDBJ whole genome shotgun (WGS) entry which is preliminary data.</text>
</comment>
<dbReference type="EMBL" id="LAZR01002369">
    <property type="protein sequence ID" value="KKN30940.1"/>
    <property type="molecule type" value="Genomic_DNA"/>
</dbReference>
<protein>
    <submittedName>
        <fullName evidence="1">Uncharacterized protein</fullName>
    </submittedName>
</protein>
<organism evidence="1">
    <name type="scientific">marine sediment metagenome</name>
    <dbReference type="NCBI Taxonomy" id="412755"/>
    <lineage>
        <taxon>unclassified sequences</taxon>
        <taxon>metagenomes</taxon>
        <taxon>ecological metagenomes</taxon>
    </lineage>
</organism>
<gene>
    <name evidence="1" type="ORF">LCGC14_0828910</name>
</gene>